<evidence type="ECO:0000256" key="1">
    <source>
        <dbReference type="ARBA" id="ARBA00006432"/>
    </source>
</evidence>
<evidence type="ECO:0000256" key="2">
    <source>
        <dbReference type="ARBA" id="ARBA00022598"/>
    </source>
</evidence>
<dbReference type="InterPro" id="IPR020845">
    <property type="entry name" value="AMP-binding_CS"/>
</dbReference>
<evidence type="ECO:0000259" key="4">
    <source>
        <dbReference type="Pfam" id="PF13193"/>
    </source>
</evidence>
<dbReference type="Gene3D" id="3.40.50.12780">
    <property type="entry name" value="N-terminal domain of ligase-like"/>
    <property type="match status" value="1"/>
</dbReference>
<evidence type="ECO:0000313" key="5">
    <source>
        <dbReference type="EMBL" id="TQF00626.1"/>
    </source>
</evidence>
<protein>
    <submittedName>
        <fullName evidence="5">Long-chain fatty acid--CoA ligase</fullName>
    </submittedName>
</protein>
<dbReference type="EMBL" id="VIFK01000008">
    <property type="protein sequence ID" value="TQF00626.1"/>
    <property type="molecule type" value="Genomic_DNA"/>
</dbReference>
<dbReference type="GO" id="GO:0031956">
    <property type="term" value="F:medium-chain fatty acid-CoA ligase activity"/>
    <property type="evidence" value="ECO:0007669"/>
    <property type="project" value="TreeGrafter"/>
</dbReference>
<gene>
    <name evidence="5" type="ORF">FKY71_02560</name>
</gene>
<keyword evidence="2 5" id="KW-0436">Ligase</keyword>
<dbReference type="InterPro" id="IPR045851">
    <property type="entry name" value="AMP-bd_C_sf"/>
</dbReference>
<dbReference type="InterPro" id="IPR000873">
    <property type="entry name" value="AMP-dep_synth/lig_dom"/>
</dbReference>
<sequence>MSQSPTYQNLTIAGGIRASAARSPNKAALALDDRELTYCELVARLNRVGHGAINDLGLSGGRAAILAPNCLEFVELVAGLSEVGVTAVLVNPKLTLDEISFICADSEARVIFAHADLMETAYEVPGIERVIVLGQKYEDWLAQASEVQQHAQVVETDAFAMHYTAGTTGKPKGVLVSHRSRVLTFFGMAVEYGCYGPDSRALGIAPMFHGAGLAFALAPVFFGGFCRILSRFDPEESLRLLAEGGYATTFLVPTHFNAIFKLPQATLNRYRRPAQLQTIVSNAAPLAQAMKERIVDYFGEGILHETYGSTEGGIVTNLRPADQLRKQQCVGLPFAHTEIRLLDDDGRPVPQGEVGELYSRSPYLFNGYWNRPEETSAALRDGWLSVGDLARLDEEGYIYLVDRKKDVIITGGVNVYPREVEECLHTHPSIAEAAVLGVHDDYWGEAVQAFVVIHSDAALDADAVLAHCAQRLANYKLPKVVSFVDALPRNAAGKVLKRELQRN</sequence>
<dbReference type="InterPro" id="IPR042099">
    <property type="entry name" value="ANL_N_sf"/>
</dbReference>
<feature type="domain" description="AMP-binding enzyme C-terminal" evidence="4">
    <location>
        <begin position="419"/>
        <end position="494"/>
    </location>
</feature>
<accession>A0A540VV35</accession>
<dbReference type="Pfam" id="PF13193">
    <property type="entry name" value="AMP-binding_C"/>
    <property type="match status" value="1"/>
</dbReference>
<dbReference type="SUPFAM" id="SSF56801">
    <property type="entry name" value="Acetyl-CoA synthetase-like"/>
    <property type="match status" value="1"/>
</dbReference>
<dbReference type="AlphaFoldDB" id="A0A540VV35"/>
<dbReference type="Proteomes" id="UP000315400">
    <property type="component" value="Unassembled WGS sequence"/>
</dbReference>
<dbReference type="PANTHER" id="PTHR43201:SF5">
    <property type="entry name" value="MEDIUM-CHAIN ACYL-COA LIGASE ACSF2, MITOCHONDRIAL"/>
    <property type="match status" value="1"/>
</dbReference>
<dbReference type="FunFam" id="3.30.300.30:FF:000008">
    <property type="entry name" value="2,3-dihydroxybenzoate-AMP ligase"/>
    <property type="match status" value="1"/>
</dbReference>
<organism evidence="5 6">
    <name type="scientific">Spiribacter salinus</name>
    <dbReference type="NCBI Taxonomy" id="1335746"/>
    <lineage>
        <taxon>Bacteria</taxon>
        <taxon>Pseudomonadati</taxon>
        <taxon>Pseudomonadota</taxon>
        <taxon>Gammaproteobacteria</taxon>
        <taxon>Chromatiales</taxon>
        <taxon>Ectothiorhodospiraceae</taxon>
        <taxon>Spiribacter</taxon>
    </lineage>
</organism>
<dbReference type="GO" id="GO:0006631">
    <property type="term" value="P:fatty acid metabolic process"/>
    <property type="evidence" value="ECO:0007669"/>
    <property type="project" value="TreeGrafter"/>
</dbReference>
<dbReference type="InterPro" id="IPR025110">
    <property type="entry name" value="AMP-bd_C"/>
</dbReference>
<comment type="similarity">
    <text evidence="1">Belongs to the ATP-dependent AMP-binding enzyme family.</text>
</comment>
<dbReference type="Pfam" id="PF00501">
    <property type="entry name" value="AMP-binding"/>
    <property type="match status" value="1"/>
</dbReference>
<feature type="domain" description="AMP-dependent synthetase/ligase" evidence="3">
    <location>
        <begin position="17"/>
        <end position="369"/>
    </location>
</feature>
<evidence type="ECO:0000259" key="3">
    <source>
        <dbReference type="Pfam" id="PF00501"/>
    </source>
</evidence>
<proteinExistence type="inferred from homology"/>
<dbReference type="PROSITE" id="PS00455">
    <property type="entry name" value="AMP_BINDING"/>
    <property type="match status" value="1"/>
</dbReference>
<name>A0A540VV35_9GAMM</name>
<dbReference type="Gene3D" id="3.30.300.30">
    <property type="match status" value="1"/>
</dbReference>
<dbReference type="PANTHER" id="PTHR43201">
    <property type="entry name" value="ACYL-COA SYNTHETASE"/>
    <property type="match status" value="1"/>
</dbReference>
<reference evidence="5 6" key="1">
    <citation type="submission" date="2019-06" db="EMBL/GenBank/DDBJ databases">
        <title>Metagenome assembled Genome of Spiribacter salinus SL48-SHIP from the microbial mat of Salt Lake 48 (Novosibirsk region, Russia).</title>
        <authorList>
            <person name="Shipova A."/>
            <person name="Rozanov A.S."/>
            <person name="Bryanskaya A.V."/>
            <person name="Peltek S.E."/>
        </authorList>
    </citation>
    <scope>NUCLEOTIDE SEQUENCE [LARGE SCALE GENOMIC DNA]</scope>
    <source>
        <strain evidence="5">SL48-SHIP-2</strain>
    </source>
</reference>
<evidence type="ECO:0000313" key="6">
    <source>
        <dbReference type="Proteomes" id="UP000315400"/>
    </source>
</evidence>
<comment type="caution">
    <text evidence="5">The sequence shown here is derived from an EMBL/GenBank/DDBJ whole genome shotgun (WGS) entry which is preliminary data.</text>
</comment>